<dbReference type="Gene3D" id="3.60.21.70">
    <property type="entry name" value="PhoD-like phosphatase"/>
    <property type="match status" value="1"/>
</dbReference>
<evidence type="ECO:0000259" key="1">
    <source>
        <dbReference type="Pfam" id="PF09423"/>
    </source>
</evidence>
<evidence type="ECO:0000313" key="3">
    <source>
        <dbReference type="Proteomes" id="UP001301442"/>
    </source>
</evidence>
<name>A0ABZ0GL78_9GAMM</name>
<organism evidence="2 3">
    <name type="scientific">Thalassotalea fonticola</name>
    <dbReference type="NCBI Taxonomy" id="3065649"/>
    <lineage>
        <taxon>Bacteria</taxon>
        <taxon>Pseudomonadati</taxon>
        <taxon>Pseudomonadota</taxon>
        <taxon>Gammaproteobacteria</taxon>
        <taxon>Alteromonadales</taxon>
        <taxon>Colwelliaceae</taxon>
        <taxon>Thalassotalea</taxon>
    </lineage>
</organism>
<dbReference type="EMBL" id="CP136600">
    <property type="protein sequence ID" value="WOH36624.1"/>
    <property type="molecule type" value="Genomic_DNA"/>
</dbReference>
<sequence>MKIKTLSHLSSMIVAAMLSVGCDAAKKDIVVEQSQDNSYSSSWSNIKDGHYLGSDLWANPVQDWRIKNGELECNVSGGERNIFLLTKSLNDASGNFDMAVTVRPLAEFLAQPTKGYVGFRLGVNGQFNDYRDSAVHGRGMKVGIDSKGTLFIGKQEGEQISLNEQPIRLHFTGTTEAKNSALTLTAFDANNQQLAQLTRNVASSVVAGGTGLACHAGDNRTREGMPFQRGKTKRAGNIGFAFSDWTINGDVIATNADRTFGPIAFSMYTLDKNTMKMTAQMLPVPKEAGTQITLELQSADTKTWQQVASSTMVDDSRTAHFSIEDWLYKQDMPYRIGYQMADRAGNTSQHYYQGKISKEPEIGSQLKVASLSCHLDLGFPHQDMVSFIDSHNTDLVLFTGDQYYEGNAGYGVQKAPLAAANLDYLRKWYQFGWAFRDLYRDVPSVFLVDDHDVFHGNIWGDEGKAASGKPGADIQDSGGFKMPAPWVNAVQRSMTSHMPDPVDPTPVKQDISVYYTDLNYAGVSFAILEDRKWKTSPRKALPDAKIKNGFSNNLDWDAKESGDTAGLNLLGERQMNFLNEWAQDWSADARMKSVVSQTLFSSVQTRPKSDIINFKDRGMGPVAVGDYPEEDITVQDFDTNGWPQTPRQNALKLMRKGSAFHIAGDTHLGVTFQYGIDGWNNGAWAIGSPAISNTWPRRWFPKSLPLNYVEGQPRNLGEYYDGFGNEITVKAVANPTVTDIEPVRINQRAPGYNILTFDTAAQTLKVEAWPRWVDPQADDASQFKGWPMTFNQKDNGYPSNGHVLPTISGLSKSGAVIQVENQQTQEIEYTLRFTGETISPRAFSDGLYTVRLYNEEMELIKTLADQRTQK</sequence>
<keyword evidence="3" id="KW-1185">Reference proteome</keyword>
<evidence type="ECO:0000313" key="2">
    <source>
        <dbReference type="EMBL" id="WOH36624.1"/>
    </source>
</evidence>
<dbReference type="InterPro" id="IPR029052">
    <property type="entry name" value="Metallo-depent_PP-like"/>
</dbReference>
<dbReference type="Proteomes" id="UP001301442">
    <property type="component" value="Chromosome"/>
</dbReference>
<gene>
    <name evidence="2" type="ORF">RI844_14770</name>
</gene>
<dbReference type="InterPro" id="IPR018946">
    <property type="entry name" value="PhoD-like_MPP"/>
</dbReference>
<dbReference type="PROSITE" id="PS51257">
    <property type="entry name" value="PROKAR_LIPOPROTEIN"/>
    <property type="match status" value="1"/>
</dbReference>
<dbReference type="RefSeq" id="WP_348395436.1">
    <property type="nucleotide sequence ID" value="NZ_CP136600.1"/>
</dbReference>
<dbReference type="SUPFAM" id="SSF56300">
    <property type="entry name" value="Metallo-dependent phosphatases"/>
    <property type="match status" value="1"/>
</dbReference>
<feature type="domain" description="PhoD-like phosphatase metallophosphatase" evidence="1">
    <location>
        <begin position="388"/>
        <end position="675"/>
    </location>
</feature>
<dbReference type="Pfam" id="PF09423">
    <property type="entry name" value="PhoD"/>
    <property type="match status" value="1"/>
</dbReference>
<reference evidence="2 3" key="1">
    <citation type="submission" date="2023-09" db="EMBL/GenBank/DDBJ databases">
        <authorList>
            <person name="Qi X."/>
        </authorList>
    </citation>
    <scope>NUCLEOTIDE SEQUENCE [LARGE SCALE GENOMIC DNA]</scope>
    <source>
        <strain evidence="2 3">S1-1</strain>
    </source>
</reference>
<accession>A0ABZ0GL78</accession>
<protein>
    <submittedName>
        <fullName evidence="2">Alkaline phosphatase D family protein</fullName>
    </submittedName>
</protein>
<proteinExistence type="predicted"/>
<dbReference type="InterPro" id="IPR038607">
    <property type="entry name" value="PhoD-like_sf"/>
</dbReference>